<sequence>MLFVLFVIHFLIPIVVFCRLPYSWYHSGKIDSFHPARDPDHCKPSGLLHRGVQAMAKPFSGFMGSGLQKSVLIILSLFSDDLFSGYGSVRLRGNSIAFELVLVGIWL</sequence>
<evidence type="ECO:0000313" key="2">
    <source>
        <dbReference type="EMBL" id="CAE8626442.1"/>
    </source>
</evidence>
<organism evidence="2 3">
    <name type="scientific">Polarella glacialis</name>
    <name type="common">Dinoflagellate</name>
    <dbReference type="NCBI Taxonomy" id="89957"/>
    <lineage>
        <taxon>Eukaryota</taxon>
        <taxon>Sar</taxon>
        <taxon>Alveolata</taxon>
        <taxon>Dinophyceae</taxon>
        <taxon>Suessiales</taxon>
        <taxon>Suessiaceae</taxon>
        <taxon>Polarella</taxon>
    </lineage>
</organism>
<comment type="caution">
    <text evidence="2">The sequence shown here is derived from an EMBL/GenBank/DDBJ whole genome shotgun (WGS) entry which is preliminary data.</text>
</comment>
<feature type="chain" id="PRO_5032394731" evidence="1">
    <location>
        <begin position="19"/>
        <end position="107"/>
    </location>
</feature>
<evidence type="ECO:0000313" key="3">
    <source>
        <dbReference type="Proteomes" id="UP000654075"/>
    </source>
</evidence>
<dbReference type="Proteomes" id="UP000654075">
    <property type="component" value="Unassembled WGS sequence"/>
</dbReference>
<dbReference type="AlphaFoldDB" id="A0A813GTI1"/>
<dbReference type="EMBL" id="CAJNNV010028971">
    <property type="protein sequence ID" value="CAE8626442.1"/>
    <property type="molecule type" value="Genomic_DNA"/>
</dbReference>
<keyword evidence="1" id="KW-0732">Signal</keyword>
<protein>
    <submittedName>
        <fullName evidence="2">Uncharacterized protein</fullName>
    </submittedName>
</protein>
<reference evidence="2" key="1">
    <citation type="submission" date="2021-02" db="EMBL/GenBank/DDBJ databases">
        <authorList>
            <person name="Dougan E. K."/>
            <person name="Rhodes N."/>
            <person name="Thang M."/>
            <person name="Chan C."/>
        </authorList>
    </citation>
    <scope>NUCLEOTIDE SEQUENCE</scope>
</reference>
<gene>
    <name evidence="2" type="ORF">PGLA1383_LOCUS43371</name>
</gene>
<name>A0A813GTI1_POLGL</name>
<evidence type="ECO:0000256" key="1">
    <source>
        <dbReference type="SAM" id="SignalP"/>
    </source>
</evidence>
<keyword evidence="3" id="KW-1185">Reference proteome</keyword>
<feature type="signal peptide" evidence="1">
    <location>
        <begin position="1"/>
        <end position="18"/>
    </location>
</feature>
<proteinExistence type="predicted"/>
<accession>A0A813GTI1</accession>